<keyword evidence="3" id="KW-0472">Membrane</keyword>
<evidence type="ECO:0000256" key="2">
    <source>
        <dbReference type="ARBA" id="ARBA00022729"/>
    </source>
</evidence>
<reference evidence="9 10" key="1">
    <citation type="submission" date="2016-10" db="EMBL/GenBank/DDBJ databases">
        <authorList>
            <person name="de Groot N.N."/>
        </authorList>
    </citation>
    <scope>NUCLEOTIDE SEQUENCE [LARGE SCALE GENOMIC DNA]</scope>
    <source>
        <strain evidence="9 10">CGMCC 1.5058</strain>
    </source>
</reference>
<evidence type="ECO:0000256" key="3">
    <source>
        <dbReference type="ARBA" id="ARBA00023136"/>
    </source>
</evidence>
<dbReference type="SUPFAM" id="SSF53850">
    <property type="entry name" value="Periplasmic binding protein-like II"/>
    <property type="match status" value="1"/>
</dbReference>
<dbReference type="AlphaFoldDB" id="A0A1G8RL12"/>
<evidence type="ECO:0000256" key="8">
    <source>
        <dbReference type="SAM" id="SignalP"/>
    </source>
</evidence>
<evidence type="ECO:0000313" key="9">
    <source>
        <dbReference type="EMBL" id="SDJ17619.1"/>
    </source>
</evidence>
<keyword evidence="5 6" id="KW-0449">Lipoprotein</keyword>
<dbReference type="PROSITE" id="PS51257">
    <property type="entry name" value="PROKAR_LIPOPROTEIN"/>
    <property type="match status" value="1"/>
</dbReference>
<dbReference type="EMBL" id="FNDZ01000009">
    <property type="protein sequence ID" value="SDJ17619.1"/>
    <property type="molecule type" value="Genomic_DNA"/>
</dbReference>
<dbReference type="CDD" id="cd13596">
    <property type="entry name" value="PBP2_lipoprotein_GmpC"/>
    <property type="match status" value="1"/>
</dbReference>
<dbReference type="PANTHER" id="PTHR30429">
    <property type="entry name" value="D-METHIONINE-BINDING LIPOPROTEIN METQ"/>
    <property type="match status" value="1"/>
</dbReference>
<dbReference type="PIRSF" id="PIRSF002854">
    <property type="entry name" value="MetQ"/>
    <property type="match status" value="1"/>
</dbReference>
<feature type="lipid moiety-binding region" description="S-diacylglycerol cysteine" evidence="7">
    <location>
        <position position="23"/>
    </location>
</feature>
<dbReference type="InterPro" id="IPR004872">
    <property type="entry name" value="Lipoprotein_NlpA"/>
</dbReference>
<dbReference type="Gene3D" id="3.40.190.10">
    <property type="entry name" value="Periplasmic binding protein-like II"/>
    <property type="match status" value="2"/>
</dbReference>
<feature type="chain" id="PRO_5038447195" description="Lipoprotein" evidence="8">
    <location>
        <begin position="23"/>
        <end position="272"/>
    </location>
</feature>
<evidence type="ECO:0000256" key="4">
    <source>
        <dbReference type="ARBA" id="ARBA00023139"/>
    </source>
</evidence>
<evidence type="ECO:0000256" key="7">
    <source>
        <dbReference type="PIRSR" id="PIRSR002854-1"/>
    </source>
</evidence>
<protein>
    <recommendedName>
        <fullName evidence="6">Lipoprotein</fullName>
    </recommendedName>
</protein>
<dbReference type="GO" id="GO:0016020">
    <property type="term" value="C:membrane"/>
    <property type="evidence" value="ECO:0007669"/>
    <property type="project" value="UniProtKB-SubCell"/>
</dbReference>
<sequence length="272" mass="29478">MKNIQKLIAGFTIAITALTFTACGSKATSAETTTIKLGVTGSESEVWKHIREELAKEGITLEVVSFSDYTRPNQALAEGEVDANAFQHYAFFDKFVAEHKLDLTVIGETVIAPLGIYSKKITKLEELKSGDSVAIPNDATNGGRALILLQSAGLLKIDEAAGILPTLKDVVENPLELELVEVDASTTARVQEDVTVSVINSGFAVDAGLNPAKDAIFLEPVDDKSKPYINVIAVRTEDKDNKALKRIVELYQTEAVRAIINELYKGSQVTPW</sequence>
<gene>
    <name evidence="9" type="ORF">SAMN05421804_1098</name>
</gene>
<dbReference type="Proteomes" id="UP000183255">
    <property type="component" value="Unassembled WGS sequence"/>
</dbReference>
<dbReference type="PANTHER" id="PTHR30429:SF3">
    <property type="entry name" value="LIPOPROTEIN"/>
    <property type="match status" value="1"/>
</dbReference>
<dbReference type="RefSeq" id="WP_031577320.1">
    <property type="nucleotide sequence ID" value="NZ_FNDZ01000009.1"/>
</dbReference>
<keyword evidence="2 8" id="KW-0732">Signal</keyword>
<evidence type="ECO:0000256" key="5">
    <source>
        <dbReference type="ARBA" id="ARBA00023288"/>
    </source>
</evidence>
<accession>A0A1G8RL12</accession>
<keyword evidence="4" id="KW-0564">Palmitate</keyword>
<dbReference type="NCBIfam" id="TIGR00363">
    <property type="entry name" value="MetQ/NlpA family lipoprotein"/>
    <property type="match status" value="1"/>
</dbReference>
<dbReference type="Pfam" id="PF03180">
    <property type="entry name" value="Lipoprotein_9"/>
    <property type="match status" value="1"/>
</dbReference>
<name>A0A1G8RL12_9CLOT</name>
<comment type="similarity">
    <text evidence="6">Belongs to the nlpA lipoprotein family.</text>
</comment>
<comment type="subcellular location">
    <subcellularLocation>
        <location evidence="1">Membrane</location>
        <topology evidence="1">Lipid-anchor</topology>
    </subcellularLocation>
</comment>
<organism evidence="9 10">
    <name type="scientific">Proteiniclasticum ruminis</name>
    <dbReference type="NCBI Taxonomy" id="398199"/>
    <lineage>
        <taxon>Bacteria</taxon>
        <taxon>Bacillati</taxon>
        <taxon>Bacillota</taxon>
        <taxon>Clostridia</taxon>
        <taxon>Eubacteriales</taxon>
        <taxon>Clostridiaceae</taxon>
        <taxon>Proteiniclasticum</taxon>
    </lineage>
</organism>
<evidence type="ECO:0000313" key="10">
    <source>
        <dbReference type="Proteomes" id="UP000183255"/>
    </source>
</evidence>
<proteinExistence type="inferred from homology"/>
<evidence type="ECO:0000256" key="6">
    <source>
        <dbReference type="PIRNR" id="PIRNR002854"/>
    </source>
</evidence>
<evidence type="ECO:0000256" key="1">
    <source>
        <dbReference type="ARBA" id="ARBA00004635"/>
    </source>
</evidence>
<feature type="signal peptide" evidence="8">
    <location>
        <begin position="1"/>
        <end position="22"/>
    </location>
</feature>